<dbReference type="HOGENOM" id="CLU_3365238_0_0_6"/>
<dbReference type="Proteomes" id="UP000001022">
    <property type="component" value="Chromosome"/>
</dbReference>
<gene>
    <name evidence="1" type="ordered locus">HD_0171</name>
</gene>
<keyword evidence="2" id="KW-1185">Reference proteome</keyword>
<organism evidence="1 2">
    <name type="scientific">Haemophilus ducreyi (strain 35000HP / ATCC 700724)</name>
    <dbReference type="NCBI Taxonomy" id="233412"/>
    <lineage>
        <taxon>Bacteria</taxon>
        <taxon>Pseudomonadati</taxon>
        <taxon>Pseudomonadota</taxon>
        <taxon>Gammaproteobacteria</taxon>
        <taxon>Pasteurellales</taxon>
        <taxon>Pasteurellaceae</taxon>
        <taxon>Haemophilus</taxon>
    </lineage>
</organism>
<sequence>MPLYLPFLPRLSTVLSTALVKGCSKSESVKQSTLF</sequence>
<dbReference type="AlphaFoldDB" id="Q7VPB8"/>
<protein>
    <submittedName>
        <fullName evidence="1">Uncharacterized protein</fullName>
    </submittedName>
</protein>
<accession>Q7VPB8</accession>
<dbReference type="KEGG" id="hdu:HD_0171"/>
<evidence type="ECO:0000313" key="1">
    <source>
        <dbReference type="EMBL" id="AAP95164.1"/>
    </source>
</evidence>
<reference evidence="2" key="1">
    <citation type="submission" date="2003-06" db="EMBL/GenBank/DDBJ databases">
        <title>The complete genome sequence of Haemophilus ducreyi.</title>
        <authorList>
            <person name="Munson R.S. Jr."/>
            <person name="Ray W.C."/>
            <person name="Mahairas G."/>
            <person name="Sabo P."/>
            <person name="Mungur R."/>
            <person name="Johnson L."/>
            <person name="Nguyen D."/>
            <person name="Wang J."/>
            <person name="Forst C."/>
            <person name="Hood L."/>
        </authorList>
    </citation>
    <scope>NUCLEOTIDE SEQUENCE [LARGE SCALE GENOMIC DNA]</scope>
    <source>
        <strain evidence="2">35000HP / ATCC 700724</strain>
    </source>
</reference>
<evidence type="ECO:0000313" key="2">
    <source>
        <dbReference type="Proteomes" id="UP000001022"/>
    </source>
</evidence>
<name>Q7VPB8_HAEDU</name>
<dbReference type="STRING" id="233412.HD_0171"/>
<dbReference type="EMBL" id="AE017143">
    <property type="protein sequence ID" value="AAP95164.1"/>
    <property type="molecule type" value="Genomic_DNA"/>
</dbReference>
<proteinExistence type="predicted"/>